<dbReference type="GeneID" id="56928214"/>
<accession>A0A6J4CYK9</accession>
<reference evidence="3 6" key="2">
    <citation type="submission" date="2020-04" db="EMBL/GenBank/DDBJ databases">
        <title>Genomic analysis of gastric non-Helicobacter pylori Helicobacters isolated in Japan.</title>
        <authorList>
            <person name="Suzuki M."/>
            <person name="Rimbara E."/>
        </authorList>
    </citation>
    <scope>NUCLEOTIDE SEQUENCE [LARGE SCALE GENOMIC DNA]</scope>
    <source>
        <strain evidence="3 6">NHP19-0020</strain>
    </source>
</reference>
<evidence type="ECO:0000313" key="3">
    <source>
        <dbReference type="EMBL" id="BCD45504.1"/>
    </source>
</evidence>
<keyword evidence="4" id="KW-0131">Cell cycle</keyword>
<organism evidence="4 5">
    <name type="scientific">Helicobacter suis</name>
    <dbReference type="NCBI Taxonomy" id="104628"/>
    <lineage>
        <taxon>Bacteria</taxon>
        <taxon>Pseudomonadati</taxon>
        <taxon>Campylobacterota</taxon>
        <taxon>Epsilonproteobacteria</taxon>
        <taxon>Campylobacterales</taxon>
        <taxon>Helicobacteraceae</taxon>
        <taxon>Helicobacter</taxon>
    </lineage>
</organism>
<dbReference type="EMBL" id="AP019774">
    <property type="protein sequence ID" value="BCD70214.1"/>
    <property type="molecule type" value="Genomic_DNA"/>
</dbReference>
<evidence type="ECO:0000256" key="2">
    <source>
        <dbReference type="SAM" id="Phobius"/>
    </source>
</evidence>
<feature type="compositionally biased region" description="Polar residues" evidence="1">
    <location>
        <begin position="69"/>
        <end position="82"/>
    </location>
</feature>
<dbReference type="GO" id="GO:0051301">
    <property type="term" value="P:cell division"/>
    <property type="evidence" value="ECO:0007669"/>
    <property type="project" value="UniProtKB-KW"/>
</dbReference>
<dbReference type="RefSeq" id="WP_040499047.1">
    <property type="nucleotide sequence ID" value="NZ_AP019774.1"/>
</dbReference>
<evidence type="ECO:0000256" key="1">
    <source>
        <dbReference type="SAM" id="MobiDB-lite"/>
    </source>
</evidence>
<keyword evidence="2" id="KW-0472">Membrane</keyword>
<dbReference type="GO" id="GO:0042834">
    <property type="term" value="F:peptidoglycan binding"/>
    <property type="evidence" value="ECO:0007669"/>
    <property type="project" value="InterPro"/>
</dbReference>
<dbReference type="EMBL" id="AP023036">
    <property type="protein sequence ID" value="BCD45504.1"/>
    <property type="molecule type" value="Genomic_DNA"/>
</dbReference>
<evidence type="ECO:0000313" key="5">
    <source>
        <dbReference type="Proteomes" id="UP000317935"/>
    </source>
</evidence>
<keyword evidence="2" id="KW-0812">Transmembrane</keyword>
<evidence type="ECO:0000313" key="4">
    <source>
        <dbReference type="EMBL" id="BCD70214.1"/>
    </source>
</evidence>
<dbReference type="AlphaFoldDB" id="A0A6J4CYK9"/>
<feature type="compositionally biased region" description="Low complexity" evidence="1">
    <location>
        <begin position="222"/>
        <end position="238"/>
    </location>
</feature>
<dbReference type="OrthoDB" id="5372972at2"/>
<keyword evidence="6" id="KW-1185">Reference proteome</keyword>
<feature type="transmembrane region" description="Helical" evidence="2">
    <location>
        <begin position="29"/>
        <end position="48"/>
    </location>
</feature>
<evidence type="ECO:0000313" key="6">
    <source>
        <dbReference type="Proteomes" id="UP000509742"/>
    </source>
</evidence>
<gene>
    <name evidence="4" type="primary">zipA</name>
    <name evidence="3" type="ORF">NHP190020_05430</name>
    <name evidence="4" type="ORF">SNTW_08590</name>
</gene>
<sequence>MDNNELNKELNKRLNDLVEEEKGSGLKKILLIVAIGLIVLVVVLVVFYKSTREPAKSALLPPDKGMQKVGNTADHNANNFESLNLEPTAKKPEEDKFDQIVKDIQAKQKPNPQDETKLTTLPASPLDKPAQPTPPPTPPLQKPTPMPIPPTGVNNPHQQNHAKENAHAKTQIQKTEHEKNHATNHHQVVKKEHPKTAHSQATTHNQATTHKKIPHKHHVAEKTATATHHTSTAQAPHQAPHKEVAKTTPPPHLDKPTLPKGFYLQVGVFSKTPNPKFLEAIKKYPHQVQDVNGQKRYLIGPYSSKEQADAEIDKITDNLAKPVHVQIK</sequence>
<feature type="compositionally biased region" description="Polar residues" evidence="1">
    <location>
        <begin position="197"/>
        <end position="208"/>
    </location>
</feature>
<keyword evidence="4" id="KW-0132">Cell division</keyword>
<dbReference type="Proteomes" id="UP000509742">
    <property type="component" value="Chromosome"/>
</dbReference>
<name>A0A6J4CYK9_9HELI</name>
<keyword evidence="2" id="KW-1133">Transmembrane helix</keyword>
<reference evidence="4 5" key="1">
    <citation type="submission" date="2019-06" db="EMBL/GenBank/DDBJ databases">
        <title>Complete genome sequence of Helicobacter suis SNTW101c.</title>
        <authorList>
            <person name="Rimbara E."/>
            <person name="Suzuki M."/>
            <person name="Matsui H."/>
            <person name="Nakamura M."/>
            <person name="Mori S."/>
            <person name="Shibayama K."/>
        </authorList>
    </citation>
    <scope>NUCLEOTIDE SEQUENCE [LARGE SCALE GENOMIC DNA]</scope>
    <source>
        <strain evidence="4 5">SNTW101c</strain>
    </source>
</reference>
<dbReference type="SUPFAM" id="SSF110997">
    <property type="entry name" value="Sporulation related repeat"/>
    <property type="match status" value="1"/>
</dbReference>
<dbReference type="InterPro" id="IPR036680">
    <property type="entry name" value="SPOR-like_sf"/>
</dbReference>
<dbReference type="Proteomes" id="UP000317935">
    <property type="component" value="Chromosome"/>
</dbReference>
<protein>
    <submittedName>
        <fullName evidence="4">Cell division protein ZipA</fullName>
    </submittedName>
</protein>
<feature type="compositionally biased region" description="Basic residues" evidence="1">
    <location>
        <begin position="209"/>
        <end position="219"/>
    </location>
</feature>
<feature type="compositionally biased region" description="Pro residues" evidence="1">
    <location>
        <begin position="131"/>
        <end position="150"/>
    </location>
</feature>
<feature type="compositionally biased region" description="Basic and acidic residues" evidence="1">
    <location>
        <begin position="88"/>
        <end position="117"/>
    </location>
</feature>
<proteinExistence type="predicted"/>
<feature type="region of interest" description="Disordered" evidence="1">
    <location>
        <begin position="56"/>
        <end position="258"/>
    </location>
</feature>